<protein>
    <submittedName>
        <fullName evidence="5">Flagellum site-determining protein YlxH</fullName>
    </submittedName>
</protein>
<dbReference type="Proteomes" id="UP000216052">
    <property type="component" value="Chromosome"/>
</dbReference>
<dbReference type="RefSeq" id="WP_093791727.1">
    <property type="nucleotide sequence ID" value="NZ_CP155571.1"/>
</dbReference>
<dbReference type="PIRSF" id="PIRSF003092">
    <property type="entry name" value="MinD"/>
    <property type="match status" value="1"/>
</dbReference>
<accession>A0ABZ3J300</accession>
<dbReference type="CDD" id="cd02038">
    <property type="entry name" value="FlhG-like"/>
    <property type="match status" value="1"/>
</dbReference>
<evidence type="ECO:0000256" key="2">
    <source>
        <dbReference type="ARBA" id="ARBA00022840"/>
    </source>
</evidence>
<dbReference type="PANTHER" id="PTHR43384:SF4">
    <property type="entry name" value="CELLULOSE BIOSYNTHESIS PROTEIN BCSQ-RELATED"/>
    <property type="match status" value="1"/>
</dbReference>
<keyword evidence="1" id="KW-0547">Nucleotide-binding</keyword>
<evidence type="ECO:0000256" key="1">
    <source>
        <dbReference type="ARBA" id="ARBA00022741"/>
    </source>
</evidence>
<dbReference type="PANTHER" id="PTHR43384">
    <property type="entry name" value="SEPTUM SITE-DETERMINING PROTEIN MIND HOMOLOG, CHLOROPLASTIC-RELATED"/>
    <property type="match status" value="1"/>
</dbReference>
<dbReference type="InterPro" id="IPR033875">
    <property type="entry name" value="FlhG"/>
</dbReference>
<organism evidence="5 6">
    <name type="scientific">Sporomusa acidovorans (strain ATCC 49682 / DSM 3132 / Mol)</name>
    <dbReference type="NCBI Taxonomy" id="1123286"/>
    <lineage>
        <taxon>Bacteria</taxon>
        <taxon>Bacillati</taxon>
        <taxon>Bacillota</taxon>
        <taxon>Negativicutes</taxon>
        <taxon>Selenomonadales</taxon>
        <taxon>Sporomusaceae</taxon>
        <taxon>Sporomusa</taxon>
    </lineage>
</organism>
<feature type="region of interest" description="Disordered" evidence="3">
    <location>
        <begin position="1"/>
        <end position="21"/>
    </location>
</feature>
<dbReference type="InterPro" id="IPR027417">
    <property type="entry name" value="P-loop_NTPase"/>
</dbReference>
<evidence type="ECO:0000259" key="4">
    <source>
        <dbReference type="Pfam" id="PF13614"/>
    </source>
</evidence>
<feature type="domain" description="AAA" evidence="4">
    <location>
        <begin position="30"/>
        <end position="179"/>
    </location>
</feature>
<proteinExistence type="predicted"/>
<dbReference type="InterPro" id="IPR050625">
    <property type="entry name" value="ParA/MinD_ATPase"/>
</dbReference>
<gene>
    <name evidence="5" type="primary">ylxH</name>
    <name evidence="5" type="ORF">SPACI_026380</name>
</gene>
<evidence type="ECO:0000313" key="6">
    <source>
        <dbReference type="Proteomes" id="UP000216052"/>
    </source>
</evidence>
<name>A0ABZ3J300_SPOA4</name>
<dbReference type="Gene3D" id="3.40.50.300">
    <property type="entry name" value="P-loop containing nucleotide triphosphate hydrolases"/>
    <property type="match status" value="1"/>
</dbReference>
<dbReference type="SUPFAM" id="SSF52540">
    <property type="entry name" value="P-loop containing nucleoside triphosphate hydrolases"/>
    <property type="match status" value="1"/>
</dbReference>
<evidence type="ECO:0000313" key="5">
    <source>
        <dbReference type="EMBL" id="XFO72585.1"/>
    </source>
</evidence>
<keyword evidence="6" id="KW-1185">Reference proteome</keyword>
<dbReference type="EMBL" id="CP155571">
    <property type="protein sequence ID" value="XFO72585.1"/>
    <property type="molecule type" value="Genomic_DNA"/>
</dbReference>
<reference evidence="5" key="1">
    <citation type="submission" date="2024-05" db="EMBL/GenBank/DDBJ databases">
        <title>Isolation and characterization of Sporomusa carbonis sp. nov., a carboxydotrophic hydrogenogen in the genus of Sporomusa isolated from a charcoal burning pile.</title>
        <authorList>
            <person name="Boeer T."/>
            <person name="Rosenbaum F."/>
            <person name="Eysell L."/>
            <person name="Mueller V."/>
            <person name="Daniel R."/>
            <person name="Poehlein A."/>
        </authorList>
    </citation>
    <scope>NUCLEOTIDE SEQUENCE [LARGE SCALE GENOMIC DNA]</scope>
    <source>
        <strain evidence="5">DSM 3132</strain>
    </source>
</reference>
<keyword evidence="2" id="KW-0067">ATP-binding</keyword>
<dbReference type="InterPro" id="IPR025669">
    <property type="entry name" value="AAA_dom"/>
</dbReference>
<sequence>MSDQAEKLRQMSLRSTVPKSPVIRKSSGSRVIAITSGKGGVGKTNFTVNMALALAAMNQKVLVIDADLGMANVEVLLGCSAPYNILNLLEDGLNINDIVSEGPRGIKFMAGGSGIYHLANLSDAHLNHIVSQISLFDSWADFILIDTGAGLSRNVLNFVMAADEVIIITTPEPTAITDAYAMMKAYAGQKGVAPLRLVVNRILDHDEGQMVVDKLIRVAQRFLGVVADNLGYIYEDRNMVKAVKNQIPLLLSFPEAISSRCIDSIAHQVLYGKKMRQPSCGIKGFFNKFLEYMY</sequence>
<dbReference type="InterPro" id="IPR025501">
    <property type="entry name" value="MinD_FleN"/>
</dbReference>
<dbReference type="Pfam" id="PF13614">
    <property type="entry name" value="AAA_31"/>
    <property type="match status" value="1"/>
</dbReference>
<evidence type="ECO:0000256" key="3">
    <source>
        <dbReference type="SAM" id="MobiDB-lite"/>
    </source>
</evidence>